<dbReference type="AlphaFoldDB" id="A0A9D4R4U0"/>
<proteinExistence type="predicted"/>
<accession>A0A9D4R4U0</accession>
<comment type="caution">
    <text evidence="1">The sequence shown here is derived from an EMBL/GenBank/DDBJ whole genome shotgun (WGS) entry which is preliminary data.</text>
</comment>
<dbReference type="EMBL" id="JAIWYP010000003">
    <property type="protein sequence ID" value="KAH3855166.1"/>
    <property type="molecule type" value="Genomic_DNA"/>
</dbReference>
<organism evidence="1 2">
    <name type="scientific">Dreissena polymorpha</name>
    <name type="common">Zebra mussel</name>
    <name type="synonym">Mytilus polymorpha</name>
    <dbReference type="NCBI Taxonomy" id="45954"/>
    <lineage>
        <taxon>Eukaryota</taxon>
        <taxon>Metazoa</taxon>
        <taxon>Spiralia</taxon>
        <taxon>Lophotrochozoa</taxon>
        <taxon>Mollusca</taxon>
        <taxon>Bivalvia</taxon>
        <taxon>Autobranchia</taxon>
        <taxon>Heteroconchia</taxon>
        <taxon>Euheterodonta</taxon>
        <taxon>Imparidentia</taxon>
        <taxon>Neoheterodontei</taxon>
        <taxon>Myida</taxon>
        <taxon>Dreissenoidea</taxon>
        <taxon>Dreissenidae</taxon>
        <taxon>Dreissena</taxon>
    </lineage>
</organism>
<evidence type="ECO:0000313" key="2">
    <source>
        <dbReference type="Proteomes" id="UP000828390"/>
    </source>
</evidence>
<keyword evidence="2" id="KW-1185">Reference proteome</keyword>
<evidence type="ECO:0000313" key="1">
    <source>
        <dbReference type="EMBL" id="KAH3855166.1"/>
    </source>
</evidence>
<reference evidence="1" key="2">
    <citation type="submission" date="2020-11" db="EMBL/GenBank/DDBJ databases">
        <authorList>
            <person name="McCartney M.A."/>
            <person name="Auch B."/>
            <person name="Kono T."/>
            <person name="Mallez S."/>
            <person name="Becker A."/>
            <person name="Gohl D.M."/>
            <person name="Silverstein K.A.T."/>
            <person name="Koren S."/>
            <person name="Bechman K.B."/>
            <person name="Herman A."/>
            <person name="Abrahante J.E."/>
            <person name="Garbe J."/>
        </authorList>
    </citation>
    <scope>NUCLEOTIDE SEQUENCE</scope>
    <source>
        <strain evidence="1">Duluth1</strain>
        <tissue evidence="1">Whole animal</tissue>
    </source>
</reference>
<reference evidence="1" key="1">
    <citation type="journal article" date="2019" name="bioRxiv">
        <title>The Genome of the Zebra Mussel, Dreissena polymorpha: A Resource for Invasive Species Research.</title>
        <authorList>
            <person name="McCartney M.A."/>
            <person name="Auch B."/>
            <person name="Kono T."/>
            <person name="Mallez S."/>
            <person name="Zhang Y."/>
            <person name="Obille A."/>
            <person name="Becker A."/>
            <person name="Abrahante J.E."/>
            <person name="Garbe J."/>
            <person name="Badalamenti J.P."/>
            <person name="Herman A."/>
            <person name="Mangelson H."/>
            <person name="Liachko I."/>
            <person name="Sullivan S."/>
            <person name="Sone E.D."/>
            <person name="Koren S."/>
            <person name="Silverstein K.A.T."/>
            <person name="Beckman K.B."/>
            <person name="Gohl D.M."/>
        </authorList>
    </citation>
    <scope>NUCLEOTIDE SEQUENCE</scope>
    <source>
        <strain evidence="1">Duluth1</strain>
        <tissue evidence="1">Whole animal</tissue>
    </source>
</reference>
<name>A0A9D4R4U0_DREPO</name>
<sequence>MNLSDKTLPQLETRDFLGIKLVMGLSLNLHLAAMTQMRFKKLVIIKKLSSSFVLATFTLSRRSPPDAGIPTYCMVYCSLDDHQKT</sequence>
<protein>
    <submittedName>
        <fullName evidence="1">Uncharacterized protein</fullName>
    </submittedName>
</protein>
<gene>
    <name evidence="1" type="ORF">DPMN_097728</name>
</gene>
<dbReference type="Proteomes" id="UP000828390">
    <property type="component" value="Unassembled WGS sequence"/>
</dbReference>